<keyword evidence="1" id="KW-0597">Phosphoprotein</keyword>
<organism evidence="6 7">
    <name type="scientific">Sphingomonas melonis</name>
    <dbReference type="NCBI Taxonomy" id="152682"/>
    <lineage>
        <taxon>Bacteria</taxon>
        <taxon>Pseudomonadati</taxon>
        <taxon>Pseudomonadota</taxon>
        <taxon>Alphaproteobacteria</taxon>
        <taxon>Sphingomonadales</taxon>
        <taxon>Sphingomonadaceae</taxon>
        <taxon>Sphingomonas</taxon>
    </lineage>
</organism>
<evidence type="ECO:0000256" key="3">
    <source>
        <dbReference type="ARBA" id="ARBA00022722"/>
    </source>
</evidence>
<name>A0A0D1M9S2_9SPHN</name>
<comment type="caution">
    <text evidence="6">The sequence shown here is derived from an EMBL/GenBank/DDBJ whole genome shotgun (WGS) entry which is preliminary data.</text>
</comment>
<dbReference type="PANTHER" id="PTHR34139:SF1">
    <property type="entry name" value="RNASE MJ1380-RELATED"/>
    <property type="match status" value="1"/>
</dbReference>
<evidence type="ECO:0000256" key="5">
    <source>
        <dbReference type="ARBA" id="ARBA00022801"/>
    </source>
</evidence>
<dbReference type="Pfam" id="PF01934">
    <property type="entry name" value="HepT-like"/>
    <property type="match status" value="1"/>
</dbReference>
<dbReference type="Proteomes" id="UP000033203">
    <property type="component" value="Unassembled WGS sequence"/>
</dbReference>
<dbReference type="PATRIC" id="fig|1549858.7.peg.2976"/>
<evidence type="ECO:0000313" key="6">
    <source>
        <dbReference type="EMBL" id="KIU29045.1"/>
    </source>
</evidence>
<evidence type="ECO:0000313" key="7">
    <source>
        <dbReference type="Proteomes" id="UP000033203"/>
    </source>
</evidence>
<protein>
    <recommendedName>
        <fullName evidence="8">DUF86 domain-containing protein</fullName>
    </recommendedName>
</protein>
<dbReference type="EMBL" id="JXTP01000022">
    <property type="protein sequence ID" value="KIU29045.1"/>
    <property type="molecule type" value="Genomic_DNA"/>
</dbReference>
<dbReference type="GO" id="GO:0000166">
    <property type="term" value="F:nucleotide binding"/>
    <property type="evidence" value="ECO:0007669"/>
    <property type="project" value="UniProtKB-KW"/>
</dbReference>
<keyword evidence="3" id="KW-0540">Nuclease</keyword>
<evidence type="ECO:0000256" key="4">
    <source>
        <dbReference type="ARBA" id="ARBA00022741"/>
    </source>
</evidence>
<keyword evidence="4" id="KW-0547">Nucleotide-binding</keyword>
<reference evidence="6 7" key="1">
    <citation type="submission" date="2015-01" db="EMBL/GenBank/DDBJ databases">
        <title>Genome of Sphingomonas taxi strain 30a.</title>
        <authorList>
            <person name="Eevers N."/>
            <person name="Van Hamme J."/>
            <person name="Bottos E."/>
            <person name="Weyens N."/>
            <person name="Vangronsveld J."/>
        </authorList>
    </citation>
    <scope>NUCLEOTIDE SEQUENCE [LARGE SCALE GENOMIC DNA]</scope>
    <source>
        <strain evidence="6 7">30a</strain>
    </source>
</reference>
<keyword evidence="5" id="KW-0378">Hydrolase</keyword>
<dbReference type="AlphaFoldDB" id="A0A0D1M9S2"/>
<dbReference type="GO" id="GO:0004540">
    <property type="term" value="F:RNA nuclease activity"/>
    <property type="evidence" value="ECO:0007669"/>
    <property type="project" value="InterPro"/>
</dbReference>
<keyword evidence="2" id="KW-1277">Toxin-antitoxin system</keyword>
<dbReference type="InterPro" id="IPR008201">
    <property type="entry name" value="HepT-like"/>
</dbReference>
<dbReference type="GO" id="GO:0016787">
    <property type="term" value="F:hydrolase activity"/>
    <property type="evidence" value="ECO:0007669"/>
    <property type="project" value="UniProtKB-KW"/>
</dbReference>
<dbReference type="PANTHER" id="PTHR34139">
    <property type="entry name" value="UPF0331 PROTEIN MJ0127"/>
    <property type="match status" value="1"/>
</dbReference>
<dbReference type="InterPro" id="IPR051813">
    <property type="entry name" value="HepT_RNase_toxin"/>
</dbReference>
<proteinExistence type="predicted"/>
<gene>
    <name evidence="6" type="ORF">SR41_06120</name>
</gene>
<evidence type="ECO:0008006" key="8">
    <source>
        <dbReference type="Google" id="ProtNLM"/>
    </source>
</evidence>
<evidence type="ECO:0000256" key="1">
    <source>
        <dbReference type="ARBA" id="ARBA00022553"/>
    </source>
</evidence>
<evidence type="ECO:0000256" key="2">
    <source>
        <dbReference type="ARBA" id="ARBA00022649"/>
    </source>
</evidence>
<sequence length="113" mass="13181">MSSDRVTTRLQDIVDNADWIAEYLGDYDLERFRRDRKTADAVERCLARISEAIVQIGPEEATRVGIVLPWHDVRSLGNRLRHEYRRINRSMIFETARNDIPALRQTALKALEN</sequence>
<dbReference type="GO" id="GO:0110001">
    <property type="term" value="C:toxin-antitoxin complex"/>
    <property type="evidence" value="ECO:0007669"/>
    <property type="project" value="InterPro"/>
</dbReference>
<accession>A0A0D1M9S2</accession>